<proteinExistence type="predicted"/>
<dbReference type="RefSeq" id="WP_284383490.1">
    <property type="nucleotide sequence ID" value="NZ_BSNM01000025.1"/>
</dbReference>
<sequence>MNPLREKLIAALHSDKEAESFFSDHRNDPKLLLELCNICAPHDEYSNDPRMAAAYYISQYSAELLVAIIPLLLVLVTIPSCGGEDMNRNIASHLLAAINKSKHLYTAKIYQNLDEVAQEYGIEING</sequence>
<keyword evidence="2" id="KW-1185">Reference proteome</keyword>
<accession>A0AA37SEQ7</accession>
<evidence type="ECO:0000313" key="1">
    <source>
        <dbReference type="EMBL" id="GLQ33183.1"/>
    </source>
</evidence>
<reference evidence="1" key="2">
    <citation type="submission" date="2023-01" db="EMBL/GenBank/DDBJ databases">
        <title>Draft genome sequence of Litoribrevibacter albus strain NBRC 110071.</title>
        <authorList>
            <person name="Sun Q."/>
            <person name="Mori K."/>
        </authorList>
    </citation>
    <scope>NUCLEOTIDE SEQUENCE</scope>
    <source>
        <strain evidence="1">NBRC 110071</strain>
    </source>
</reference>
<reference evidence="1" key="1">
    <citation type="journal article" date="2014" name="Int. J. Syst. Evol. Microbiol.">
        <title>Complete genome sequence of Corynebacterium casei LMG S-19264T (=DSM 44701T), isolated from a smear-ripened cheese.</title>
        <authorList>
            <consortium name="US DOE Joint Genome Institute (JGI-PGF)"/>
            <person name="Walter F."/>
            <person name="Albersmeier A."/>
            <person name="Kalinowski J."/>
            <person name="Ruckert C."/>
        </authorList>
    </citation>
    <scope>NUCLEOTIDE SEQUENCE</scope>
    <source>
        <strain evidence="1">NBRC 110071</strain>
    </source>
</reference>
<comment type="caution">
    <text evidence="1">The sequence shown here is derived from an EMBL/GenBank/DDBJ whole genome shotgun (WGS) entry which is preliminary data.</text>
</comment>
<gene>
    <name evidence="1" type="ORF">GCM10007876_36630</name>
</gene>
<evidence type="ECO:0000313" key="2">
    <source>
        <dbReference type="Proteomes" id="UP001161389"/>
    </source>
</evidence>
<name>A0AA37SEQ7_9GAMM</name>
<dbReference type="AlphaFoldDB" id="A0AA37SEQ7"/>
<organism evidence="1 2">
    <name type="scientific">Litoribrevibacter albus</name>
    <dbReference type="NCBI Taxonomy" id="1473156"/>
    <lineage>
        <taxon>Bacteria</taxon>
        <taxon>Pseudomonadati</taxon>
        <taxon>Pseudomonadota</taxon>
        <taxon>Gammaproteobacteria</taxon>
        <taxon>Oceanospirillales</taxon>
        <taxon>Oceanospirillaceae</taxon>
        <taxon>Litoribrevibacter</taxon>
    </lineage>
</organism>
<protein>
    <submittedName>
        <fullName evidence="1">Uncharacterized protein</fullName>
    </submittedName>
</protein>
<dbReference type="EMBL" id="BSNM01000025">
    <property type="protein sequence ID" value="GLQ33183.1"/>
    <property type="molecule type" value="Genomic_DNA"/>
</dbReference>
<dbReference type="Proteomes" id="UP001161389">
    <property type="component" value="Unassembled WGS sequence"/>
</dbReference>